<dbReference type="GO" id="GO:0008270">
    <property type="term" value="F:zinc ion binding"/>
    <property type="evidence" value="ECO:0007669"/>
    <property type="project" value="UniProtKB-KW"/>
</dbReference>
<dbReference type="SUPFAM" id="SSF57667">
    <property type="entry name" value="beta-beta-alpha zinc fingers"/>
    <property type="match status" value="2"/>
</dbReference>
<dbReference type="PROSITE" id="PS50157">
    <property type="entry name" value="ZINC_FINGER_C2H2_2"/>
    <property type="match status" value="2"/>
</dbReference>
<evidence type="ECO:0000256" key="4">
    <source>
        <dbReference type="ARBA" id="ARBA00022833"/>
    </source>
</evidence>
<dbReference type="AlphaFoldDB" id="A0A180H3K4"/>
<evidence type="ECO:0000256" key="5">
    <source>
        <dbReference type="PROSITE-ProRule" id="PRU00042"/>
    </source>
</evidence>
<feature type="region of interest" description="Disordered" evidence="6">
    <location>
        <begin position="337"/>
        <end position="356"/>
    </location>
</feature>
<dbReference type="STRING" id="630390.A0A180H3K4"/>
<proteinExistence type="predicted"/>
<accession>A0A180H3K4</accession>
<sequence>MKMSEGHLENAGDFQLSPGSLLGWNSGHTESPFSETIQATIRIPEEEATSHVTALDGDRYPQQSAGLNWSYPGDQHQHLTRGPGRVINNVSTNEQGPQLNYNPLDWPNSHDFRGGKSGGSTLERLVDNSYATHGNRSVDGLISLDPEEFSAQNIQTYPSAANGILGYPCGLQTYCPDLSLLISDYQEQEREPMVIAGNAYGEIEQDLAQNRLGLAGRPEAAIDGNNVSSEFWRDYQNFMRLVEQANQDLSASITSGLSQCHLTSFQAGSSPHNPLANVPISEAETPFPQSHTFTTPDLLPTSVPPLVYSENLPPNSGANNQFLRDTRSSPTGGFDTFKFPSDSDASSHRTRSFSIPDDFGPSTPHYLGYMMSHLDLRNDSCQSPLKPTSPSSSILEMDHSTLDTPKTFYSASISPPSTAGGSSPKKRSSLSARIRLPPTIKEFNYNSSTLITKKSRGRKPLTRPHAINSPPDAQLANIVSNPALNVQFFGQHWNVISDPELLSSMETEATSNVAKAFVCEVDGCRKCFRRCEHLRRHVRTIHSAEKPFTCRWPGCNKRFNRNDNLNQHFQTHTR</sequence>
<dbReference type="InterPro" id="IPR013087">
    <property type="entry name" value="Znf_C2H2_type"/>
</dbReference>
<organism evidence="8">
    <name type="scientific">Puccinia triticina (isolate 1-1 / race 1 (BBBD))</name>
    <name type="common">Brown leaf rust fungus</name>
    <dbReference type="NCBI Taxonomy" id="630390"/>
    <lineage>
        <taxon>Eukaryota</taxon>
        <taxon>Fungi</taxon>
        <taxon>Dikarya</taxon>
        <taxon>Basidiomycota</taxon>
        <taxon>Pucciniomycotina</taxon>
        <taxon>Pucciniomycetes</taxon>
        <taxon>Pucciniales</taxon>
        <taxon>Pucciniaceae</taxon>
        <taxon>Puccinia</taxon>
    </lineage>
</organism>
<dbReference type="Gene3D" id="3.30.160.60">
    <property type="entry name" value="Classic Zinc Finger"/>
    <property type="match status" value="2"/>
</dbReference>
<feature type="domain" description="C2H2-type" evidence="7">
    <location>
        <begin position="517"/>
        <end position="547"/>
    </location>
</feature>
<dbReference type="EMBL" id="ADAS02000003">
    <property type="protein sequence ID" value="OAV99364.1"/>
    <property type="molecule type" value="Genomic_DNA"/>
</dbReference>
<evidence type="ECO:0000256" key="6">
    <source>
        <dbReference type="SAM" id="MobiDB-lite"/>
    </source>
</evidence>
<reference evidence="8" key="2">
    <citation type="submission" date="2016-05" db="EMBL/GenBank/DDBJ databases">
        <title>Comparative analysis highlights variable genome content of wheat rusts and divergence of the mating loci.</title>
        <authorList>
            <person name="Cuomo C.A."/>
            <person name="Bakkeren G."/>
            <person name="Szabo L."/>
            <person name="Khalil H."/>
            <person name="Joly D."/>
            <person name="Goldberg J."/>
            <person name="Young S."/>
            <person name="Zeng Q."/>
            <person name="Fellers J."/>
        </authorList>
    </citation>
    <scope>NUCLEOTIDE SEQUENCE [LARGE SCALE GENOMIC DNA]</scope>
    <source>
        <strain evidence="8">1-1 BBBD Race 1</strain>
    </source>
</reference>
<dbReference type="InterPro" id="IPR036236">
    <property type="entry name" value="Znf_C2H2_sf"/>
</dbReference>
<feature type="domain" description="C2H2-type" evidence="7">
    <location>
        <begin position="548"/>
        <end position="574"/>
    </location>
</feature>
<dbReference type="Proteomes" id="UP000005240">
    <property type="component" value="Unassembled WGS sequence"/>
</dbReference>
<keyword evidence="2" id="KW-0677">Repeat</keyword>
<evidence type="ECO:0000256" key="3">
    <source>
        <dbReference type="ARBA" id="ARBA00022771"/>
    </source>
</evidence>
<keyword evidence="1" id="KW-0479">Metal-binding</keyword>
<evidence type="ECO:0000256" key="1">
    <source>
        <dbReference type="ARBA" id="ARBA00022723"/>
    </source>
</evidence>
<feature type="compositionally biased region" description="Polar residues" evidence="6">
    <location>
        <begin position="406"/>
        <end position="421"/>
    </location>
</feature>
<dbReference type="PROSITE" id="PS00028">
    <property type="entry name" value="ZINC_FINGER_C2H2_1"/>
    <property type="match status" value="2"/>
</dbReference>
<evidence type="ECO:0000256" key="2">
    <source>
        <dbReference type="ARBA" id="ARBA00022737"/>
    </source>
</evidence>
<evidence type="ECO:0000313" key="9">
    <source>
        <dbReference type="EnsemblFungi" id="PTTG_12529-t43_1-p1"/>
    </source>
</evidence>
<dbReference type="GO" id="GO:0000981">
    <property type="term" value="F:DNA-binding transcription factor activity, RNA polymerase II-specific"/>
    <property type="evidence" value="ECO:0007669"/>
    <property type="project" value="TreeGrafter"/>
</dbReference>
<keyword evidence="3 5" id="KW-0863">Zinc-finger</keyword>
<dbReference type="SMART" id="SM00355">
    <property type="entry name" value="ZnF_C2H2"/>
    <property type="match status" value="2"/>
</dbReference>
<reference evidence="9 10" key="3">
    <citation type="journal article" date="2017" name="G3 (Bethesda)">
        <title>Comparative analysis highlights variable genome content of wheat rusts and divergence of the mating loci.</title>
        <authorList>
            <person name="Cuomo C.A."/>
            <person name="Bakkeren G."/>
            <person name="Khalil H.B."/>
            <person name="Panwar V."/>
            <person name="Joly D."/>
            <person name="Linning R."/>
            <person name="Sakthikumar S."/>
            <person name="Song X."/>
            <person name="Adiconis X."/>
            <person name="Fan L."/>
            <person name="Goldberg J.M."/>
            <person name="Levin J.Z."/>
            <person name="Young S."/>
            <person name="Zeng Q."/>
            <person name="Anikster Y."/>
            <person name="Bruce M."/>
            <person name="Wang M."/>
            <person name="Yin C."/>
            <person name="McCallum B."/>
            <person name="Szabo L.J."/>
            <person name="Hulbert S."/>
            <person name="Chen X."/>
            <person name="Fellers J.P."/>
        </authorList>
    </citation>
    <scope>NUCLEOTIDE SEQUENCE</scope>
    <source>
        <strain evidence="10">Isolate 1-1 / race 1 (BBBD)</strain>
        <strain evidence="9">isolate 1-1 / race 1 (BBBD)</strain>
    </source>
</reference>
<protein>
    <recommendedName>
        <fullName evidence="7">C2H2-type domain-containing protein</fullName>
    </recommendedName>
</protein>
<dbReference type="PANTHER" id="PTHR23235:SF120">
    <property type="entry name" value="KRUPPEL-LIKE FACTOR 15"/>
    <property type="match status" value="1"/>
</dbReference>
<dbReference type="EnsemblFungi" id="PTTG_12529-t43_1">
    <property type="protein sequence ID" value="PTTG_12529-t43_1-p1"/>
    <property type="gene ID" value="PTTG_12529"/>
</dbReference>
<dbReference type="Pfam" id="PF00096">
    <property type="entry name" value="zf-C2H2"/>
    <property type="match status" value="2"/>
</dbReference>
<reference evidence="8" key="1">
    <citation type="submission" date="2009-11" db="EMBL/GenBank/DDBJ databases">
        <authorList>
            <consortium name="The Broad Institute Genome Sequencing Platform"/>
            <person name="Ward D."/>
            <person name="Feldgarden M."/>
            <person name="Earl A."/>
            <person name="Young S.K."/>
            <person name="Zeng Q."/>
            <person name="Koehrsen M."/>
            <person name="Alvarado L."/>
            <person name="Berlin A."/>
            <person name="Bochicchio J."/>
            <person name="Borenstein D."/>
            <person name="Chapman S.B."/>
            <person name="Chen Z."/>
            <person name="Engels R."/>
            <person name="Freedman E."/>
            <person name="Gellesch M."/>
            <person name="Goldberg J."/>
            <person name="Griggs A."/>
            <person name="Gujja S."/>
            <person name="Heilman E."/>
            <person name="Heiman D."/>
            <person name="Hepburn T."/>
            <person name="Howarth C."/>
            <person name="Jen D."/>
            <person name="Larson L."/>
            <person name="Lewis B."/>
            <person name="Mehta T."/>
            <person name="Park D."/>
            <person name="Pearson M."/>
            <person name="Roberts A."/>
            <person name="Saif S."/>
            <person name="Shea T."/>
            <person name="Shenoy N."/>
            <person name="Sisk P."/>
            <person name="Stolte C."/>
            <person name="Sykes S."/>
            <person name="Thomson T."/>
            <person name="Walk T."/>
            <person name="White J."/>
            <person name="Yandava C."/>
            <person name="Izard J."/>
            <person name="Baranova O.V."/>
            <person name="Blanton J.M."/>
            <person name="Tanner A.C."/>
            <person name="Dewhirst F.E."/>
            <person name="Haas B."/>
            <person name="Nusbaum C."/>
            <person name="Birren B."/>
        </authorList>
    </citation>
    <scope>NUCLEOTIDE SEQUENCE [LARGE SCALE GENOMIC DNA]</scope>
    <source>
        <strain evidence="8">1-1 BBBD Race 1</strain>
    </source>
</reference>
<keyword evidence="10" id="KW-1185">Reference proteome</keyword>
<dbReference type="GO" id="GO:0000978">
    <property type="term" value="F:RNA polymerase II cis-regulatory region sequence-specific DNA binding"/>
    <property type="evidence" value="ECO:0007669"/>
    <property type="project" value="UniProtKB-ARBA"/>
</dbReference>
<feature type="region of interest" description="Disordered" evidence="6">
    <location>
        <begin position="406"/>
        <end position="433"/>
    </location>
</feature>
<evidence type="ECO:0000259" key="7">
    <source>
        <dbReference type="PROSITE" id="PS50157"/>
    </source>
</evidence>
<reference evidence="9" key="4">
    <citation type="submission" date="2025-05" db="UniProtKB">
        <authorList>
            <consortium name="EnsemblFungi"/>
        </authorList>
    </citation>
    <scope>IDENTIFICATION</scope>
    <source>
        <strain evidence="9">isolate 1-1 / race 1 (BBBD)</strain>
    </source>
</reference>
<gene>
    <name evidence="8" type="ORF">PTTG_12529</name>
</gene>
<name>A0A180H3K4_PUCT1</name>
<dbReference type="PANTHER" id="PTHR23235">
    <property type="entry name" value="KRUEPPEL-LIKE TRANSCRIPTION FACTOR"/>
    <property type="match status" value="1"/>
</dbReference>
<dbReference type="FunFam" id="3.30.160.60:FF:000125">
    <property type="entry name" value="Putative zinc finger protein 143"/>
    <property type="match status" value="1"/>
</dbReference>
<evidence type="ECO:0000313" key="10">
    <source>
        <dbReference type="Proteomes" id="UP000005240"/>
    </source>
</evidence>
<keyword evidence="4" id="KW-0862">Zinc</keyword>
<dbReference type="VEuPathDB" id="FungiDB:PTTG_12529"/>
<dbReference type="OrthoDB" id="6365676at2759"/>
<evidence type="ECO:0000313" key="8">
    <source>
        <dbReference type="EMBL" id="OAV99364.1"/>
    </source>
</evidence>